<evidence type="ECO:0000313" key="7">
    <source>
        <dbReference type="Proteomes" id="UP001212189"/>
    </source>
</evidence>
<keyword evidence="3" id="KW-0159">Chromosome partition</keyword>
<gene>
    <name evidence="6" type="primary">scpB</name>
    <name evidence="6" type="ORF">O6P33_08580</name>
</gene>
<dbReference type="KEGG" id="dce:O6P33_08580"/>
<evidence type="ECO:0000256" key="1">
    <source>
        <dbReference type="ARBA" id="ARBA00022490"/>
    </source>
</evidence>
<dbReference type="InterPro" id="IPR005234">
    <property type="entry name" value="ScpB_csome_segregation"/>
</dbReference>
<dbReference type="InterPro" id="IPR036388">
    <property type="entry name" value="WH-like_DNA-bd_sf"/>
</dbReference>
<dbReference type="EMBL" id="CP114976">
    <property type="protein sequence ID" value="WBE24431.1"/>
    <property type="molecule type" value="Genomic_DNA"/>
</dbReference>
<dbReference type="PANTHER" id="PTHR34298">
    <property type="entry name" value="SEGREGATION AND CONDENSATION PROTEIN B"/>
    <property type="match status" value="1"/>
</dbReference>
<accession>A0AAF0AJK0</accession>
<dbReference type="AlphaFoldDB" id="A0AAF0AJK0"/>
<protein>
    <submittedName>
        <fullName evidence="6">SMC-Scp complex subunit ScpB</fullName>
    </submittedName>
</protein>
<keyword evidence="1" id="KW-0963">Cytoplasm</keyword>
<dbReference type="Proteomes" id="UP001212189">
    <property type="component" value="Chromosome"/>
</dbReference>
<dbReference type="RefSeq" id="WP_269817374.1">
    <property type="nucleotide sequence ID" value="NZ_CP114976.1"/>
</dbReference>
<evidence type="ECO:0000256" key="3">
    <source>
        <dbReference type="ARBA" id="ARBA00022829"/>
    </source>
</evidence>
<evidence type="ECO:0000256" key="5">
    <source>
        <dbReference type="SAM" id="MobiDB-lite"/>
    </source>
</evidence>
<dbReference type="GO" id="GO:0051304">
    <property type="term" value="P:chromosome separation"/>
    <property type="evidence" value="ECO:0007669"/>
    <property type="project" value="InterPro"/>
</dbReference>
<organism evidence="6 7">
    <name type="scientific">Denitrificimonas caeni</name>
    <dbReference type="NCBI Taxonomy" id="521720"/>
    <lineage>
        <taxon>Bacteria</taxon>
        <taxon>Pseudomonadati</taxon>
        <taxon>Pseudomonadota</taxon>
        <taxon>Gammaproteobacteria</taxon>
        <taxon>Pseudomonadales</taxon>
        <taxon>Pseudomonadaceae</taxon>
        <taxon>Denitrificimonas</taxon>
    </lineage>
</organism>
<keyword evidence="4" id="KW-0131">Cell cycle</keyword>
<name>A0AAF0AJK0_9GAMM</name>
<reference evidence="6 7" key="1">
    <citation type="submission" date="2022-12" db="EMBL/GenBank/DDBJ databases">
        <title>Coexistence and Characterization of a Novel Tigecycline Resistance gene tet(X) variant and blaNDM-1 in a Pseudomonas caeni Isolate of Chicken Origin.</title>
        <authorList>
            <person name="Lu X."/>
            <person name="Zhang L."/>
            <person name="Li R."/>
            <person name="Wang Z."/>
        </authorList>
    </citation>
    <scope>NUCLEOTIDE SEQUENCE [LARGE SCALE GENOMIC DNA]</scope>
    <source>
        <strain evidence="6 7">CE14</strain>
    </source>
</reference>
<evidence type="ECO:0000256" key="2">
    <source>
        <dbReference type="ARBA" id="ARBA00022618"/>
    </source>
</evidence>
<dbReference type="Gene3D" id="1.10.10.10">
    <property type="entry name" value="Winged helix-like DNA-binding domain superfamily/Winged helix DNA-binding domain"/>
    <property type="match status" value="2"/>
</dbReference>
<keyword evidence="7" id="KW-1185">Reference proteome</keyword>
<feature type="region of interest" description="Disordered" evidence="5">
    <location>
        <begin position="228"/>
        <end position="261"/>
    </location>
</feature>
<dbReference type="InterPro" id="IPR036390">
    <property type="entry name" value="WH_DNA-bd_sf"/>
</dbReference>
<dbReference type="NCBIfam" id="TIGR00281">
    <property type="entry name" value="SMC-Scp complex subunit ScpB"/>
    <property type="match status" value="1"/>
</dbReference>
<dbReference type="Pfam" id="PF04079">
    <property type="entry name" value="SMC_ScpB"/>
    <property type="match status" value="1"/>
</dbReference>
<dbReference type="SUPFAM" id="SSF46785">
    <property type="entry name" value="Winged helix' DNA-binding domain"/>
    <property type="match status" value="2"/>
</dbReference>
<sequence length="261" mass="28784">MSELDFDNSQQLSKVLEAVLLAAAKPLSIERIAELFDESARPSTGQIKAAFTLLASDISQRSYQLQEVASGFRLQVRSDYAPWVARLWEERPQRYSRAMLETLALIAYRQPITRGEIEDVRGVAVSSQIIKTLQEREWVRIVGYKDVPGKPAMLATTKAFLDYFNLQGLDELPNLSELKELQPAADELGAPVEAVEQQASVATIDGQPEHSSEQVSFSSLLAELDGMEQGLSTDFNDPALVAEPADSAASTETDIQPDIEK</sequence>
<dbReference type="GO" id="GO:0051301">
    <property type="term" value="P:cell division"/>
    <property type="evidence" value="ECO:0007669"/>
    <property type="project" value="UniProtKB-KW"/>
</dbReference>
<dbReference type="PANTHER" id="PTHR34298:SF2">
    <property type="entry name" value="SEGREGATION AND CONDENSATION PROTEIN B"/>
    <property type="match status" value="1"/>
</dbReference>
<evidence type="ECO:0000256" key="4">
    <source>
        <dbReference type="ARBA" id="ARBA00023306"/>
    </source>
</evidence>
<proteinExistence type="predicted"/>
<evidence type="ECO:0000313" key="6">
    <source>
        <dbReference type="EMBL" id="WBE24431.1"/>
    </source>
</evidence>
<keyword evidence="2" id="KW-0132">Cell division</keyword>